<name>A0A377PQR5_HAFAL</name>
<gene>
    <name evidence="2" type="ORF">NCTC8105_04522</name>
</gene>
<organism evidence="2 3">
    <name type="scientific">Hafnia alvei</name>
    <dbReference type="NCBI Taxonomy" id="569"/>
    <lineage>
        <taxon>Bacteria</taxon>
        <taxon>Pseudomonadati</taxon>
        <taxon>Pseudomonadota</taxon>
        <taxon>Gammaproteobacteria</taxon>
        <taxon>Enterobacterales</taxon>
        <taxon>Hafniaceae</taxon>
        <taxon>Hafnia</taxon>
    </lineage>
</organism>
<protein>
    <submittedName>
        <fullName evidence="2">Uncharacterized phage-encoded protein</fullName>
    </submittedName>
</protein>
<dbReference type="AlphaFoldDB" id="A0A377PQR5"/>
<reference evidence="2 3" key="1">
    <citation type="submission" date="2018-06" db="EMBL/GenBank/DDBJ databases">
        <authorList>
            <consortium name="Pathogen Informatics"/>
            <person name="Doyle S."/>
        </authorList>
    </citation>
    <scope>NUCLEOTIDE SEQUENCE [LARGE SCALE GENOMIC DNA]</scope>
    <source>
        <strain evidence="2 3">NCTC8105</strain>
    </source>
</reference>
<evidence type="ECO:0000313" key="2">
    <source>
        <dbReference type="EMBL" id="STQ82311.1"/>
    </source>
</evidence>
<dbReference type="InterPro" id="IPR018873">
    <property type="entry name" value="KilA-N_DNA-bd_domain"/>
</dbReference>
<accession>A0A377PQR5</accession>
<dbReference type="Pfam" id="PF10543">
    <property type="entry name" value="ORF6N"/>
    <property type="match status" value="1"/>
</dbReference>
<dbReference type="RefSeq" id="WP_043488945.1">
    <property type="nucleotide sequence ID" value="NZ_CP139992.1"/>
</dbReference>
<evidence type="ECO:0000313" key="3">
    <source>
        <dbReference type="Proteomes" id="UP000254821"/>
    </source>
</evidence>
<dbReference type="Proteomes" id="UP000254821">
    <property type="component" value="Unassembled WGS sequence"/>
</dbReference>
<proteinExistence type="predicted"/>
<evidence type="ECO:0000259" key="1">
    <source>
        <dbReference type="Pfam" id="PF10543"/>
    </source>
</evidence>
<dbReference type="EMBL" id="UGHP01000001">
    <property type="protein sequence ID" value="STQ82311.1"/>
    <property type="molecule type" value="Genomic_DNA"/>
</dbReference>
<feature type="domain" description="KilA-N DNA-binding" evidence="1">
    <location>
        <begin position="30"/>
        <end position="114"/>
    </location>
</feature>
<sequence>MKPIEKRPNGQGLLYAQNQVGNISINDLPVIEWCGARVVTTETLAMGYGVPENTIRKNLSNNRTRFVDDVHIFTLKNAALKAFRNHVNDIHSVSKHTTSLILWTERGAARMSKIVDTDEAWEFFEKMEESYFSRGKTTDMATPKFSDPAAAARAWADEYEAKNKAITYVHRQARYIGHLENLFTEGLSPVQFCKRLNGVNTSKVNAFLKSTGWLYDDRQNNHHSRWRVYSYARDKYLTETSHTIAKQDKESFEAHKPILLHKGAVWLYRKYLKGSLPMKKNWDGVFTHDKELEDAKNDDGQ</sequence>